<organism evidence="2 3">
    <name type="scientific">Kribbella soli</name>
    <dbReference type="NCBI Taxonomy" id="1124743"/>
    <lineage>
        <taxon>Bacteria</taxon>
        <taxon>Bacillati</taxon>
        <taxon>Actinomycetota</taxon>
        <taxon>Actinomycetes</taxon>
        <taxon>Propionibacteriales</taxon>
        <taxon>Kribbellaceae</taxon>
        <taxon>Kribbella</taxon>
    </lineage>
</organism>
<sequence length="242" mass="25832">MAGTVSRRAMLGAGLLTLAGVGGAGGYGVGLFLTKEPSVAGTAAPLAVGSTPGTTPSPTPTPTGPPRKVTYDKSPALEADDLSYATRTFTVTDMFKSRISVRVPSNWEYTKQNPPKSGRFTDRTKKRWIRIEAGFTISRPPADSLTARLKQLAGISASQMVKVISQDVEANYATLAYTYVPDEELSPEGVLRYVIVRWVADHSGNCAVEMSSTGLPQDKDALLDILDHATDSVERRDTPLSG</sequence>
<evidence type="ECO:0000313" key="3">
    <source>
        <dbReference type="Proteomes" id="UP000292346"/>
    </source>
</evidence>
<dbReference type="EMBL" id="SJJZ01000001">
    <property type="protein sequence ID" value="TCC11315.1"/>
    <property type="molecule type" value="Genomic_DNA"/>
</dbReference>
<proteinExistence type="predicted"/>
<evidence type="ECO:0000256" key="1">
    <source>
        <dbReference type="SAM" id="MobiDB-lite"/>
    </source>
</evidence>
<dbReference type="Proteomes" id="UP000292346">
    <property type="component" value="Unassembled WGS sequence"/>
</dbReference>
<feature type="compositionally biased region" description="Pro residues" evidence="1">
    <location>
        <begin position="55"/>
        <end position="65"/>
    </location>
</feature>
<protein>
    <recommendedName>
        <fullName evidence="4">Lipoprotein LpqN</fullName>
    </recommendedName>
</protein>
<dbReference type="OrthoDB" id="3817902at2"/>
<evidence type="ECO:0000313" key="2">
    <source>
        <dbReference type="EMBL" id="TCC11315.1"/>
    </source>
</evidence>
<dbReference type="AlphaFoldDB" id="A0A4R0HIW9"/>
<accession>A0A4R0HIW9</accession>
<keyword evidence="3" id="KW-1185">Reference proteome</keyword>
<gene>
    <name evidence="2" type="ORF">E0H45_08555</name>
</gene>
<feature type="region of interest" description="Disordered" evidence="1">
    <location>
        <begin position="44"/>
        <end position="68"/>
    </location>
</feature>
<reference evidence="2 3" key="1">
    <citation type="submission" date="2019-02" db="EMBL/GenBank/DDBJ databases">
        <title>Kribbella capetownensis sp. nov. and Kribbella speibonae sp. nov., isolated from soil.</title>
        <authorList>
            <person name="Curtis S.M."/>
            <person name="Norton I."/>
            <person name="Everest G.J."/>
            <person name="Meyers P.R."/>
        </authorList>
    </citation>
    <scope>NUCLEOTIDE SEQUENCE [LARGE SCALE GENOMIC DNA]</scope>
    <source>
        <strain evidence="2 3">KCTC 29219</strain>
    </source>
</reference>
<comment type="caution">
    <text evidence="2">The sequence shown here is derived from an EMBL/GenBank/DDBJ whole genome shotgun (WGS) entry which is preliminary data.</text>
</comment>
<name>A0A4R0HIW9_9ACTN</name>
<dbReference type="RefSeq" id="WP_131335846.1">
    <property type="nucleotide sequence ID" value="NZ_SJJZ01000001.1"/>
</dbReference>
<evidence type="ECO:0008006" key="4">
    <source>
        <dbReference type="Google" id="ProtNLM"/>
    </source>
</evidence>